<dbReference type="CDD" id="cd00093">
    <property type="entry name" value="HTH_XRE"/>
    <property type="match status" value="1"/>
</dbReference>
<accession>A0A4R2M9H2</accession>
<dbReference type="Pfam" id="PF01381">
    <property type="entry name" value="HTH_3"/>
    <property type="match status" value="1"/>
</dbReference>
<sequence length="147" mass="16979">MTQGELAELTRSLDPDEKGVSRAVISLYEAGTNRPSPREIRLLCEALRLTPSFLIYGDDHPFDALRDEERLGTRRRSDPEGFAWMAHVFATLHHNHFDAIMKLALDLHRGWNKEFDVATQGRANAALLEMADRLRERLEQREKLNRK</sequence>
<dbReference type="PROSITE" id="PS50943">
    <property type="entry name" value="HTH_CROC1"/>
    <property type="match status" value="1"/>
</dbReference>
<protein>
    <submittedName>
        <fullName evidence="2">Helix-turn-helix protein</fullName>
    </submittedName>
</protein>
<dbReference type="AlphaFoldDB" id="A0A4R2M9H2"/>
<feature type="domain" description="HTH cro/C1-type" evidence="1">
    <location>
        <begin position="19"/>
        <end position="54"/>
    </location>
</feature>
<comment type="caution">
    <text evidence="2">The sequence shown here is derived from an EMBL/GenBank/DDBJ whole genome shotgun (WGS) entry which is preliminary data.</text>
</comment>
<evidence type="ECO:0000313" key="3">
    <source>
        <dbReference type="Proteomes" id="UP000295106"/>
    </source>
</evidence>
<evidence type="ECO:0000259" key="1">
    <source>
        <dbReference type="PROSITE" id="PS50943"/>
    </source>
</evidence>
<name>A0A4R2M9H2_RUBGE</name>
<dbReference type="EMBL" id="SLXD01000011">
    <property type="protein sequence ID" value="TCP00944.1"/>
    <property type="molecule type" value="Genomic_DNA"/>
</dbReference>
<dbReference type="GO" id="GO:0003677">
    <property type="term" value="F:DNA binding"/>
    <property type="evidence" value="ECO:0007669"/>
    <property type="project" value="InterPro"/>
</dbReference>
<gene>
    <name evidence="2" type="ORF">EV684_111149</name>
</gene>
<dbReference type="Proteomes" id="UP000295106">
    <property type="component" value="Unassembled WGS sequence"/>
</dbReference>
<dbReference type="InterPro" id="IPR001387">
    <property type="entry name" value="Cro/C1-type_HTH"/>
</dbReference>
<proteinExistence type="predicted"/>
<dbReference type="SUPFAM" id="SSF47413">
    <property type="entry name" value="lambda repressor-like DNA-binding domains"/>
    <property type="match status" value="1"/>
</dbReference>
<organism evidence="2 3">
    <name type="scientific">Rubrivivax gelatinosus</name>
    <name type="common">Rhodocyclus gelatinosus</name>
    <name type="synonym">Rhodopseudomonas gelatinosa</name>
    <dbReference type="NCBI Taxonomy" id="28068"/>
    <lineage>
        <taxon>Bacteria</taxon>
        <taxon>Pseudomonadati</taxon>
        <taxon>Pseudomonadota</taxon>
        <taxon>Betaproteobacteria</taxon>
        <taxon>Burkholderiales</taxon>
        <taxon>Sphaerotilaceae</taxon>
        <taxon>Rubrivivax</taxon>
    </lineage>
</organism>
<evidence type="ECO:0000313" key="2">
    <source>
        <dbReference type="EMBL" id="TCP00944.1"/>
    </source>
</evidence>
<dbReference type="Gene3D" id="1.10.260.40">
    <property type="entry name" value="lambda repressor-like DNA-binding domains"/>
    <property type="match status" value="1"/>
</dbReference>
<reference evidence="2 3" key="1">
    <citation type="submission" date="2019-03" db="EMBL/GenBank/DDBJ databases">
        <title>Genomic Encyclopedia of Type Strains, Phase IV (KMG-IV): sequencing the most valuable type-strain genomes for metagenomic binning, comparative biology and taxonomic classification.</title>
        <authorList>
            <person name="Goeker M."/>
        </authorList>
    </citation>
    <scope>NUCLEOTIDE SEQUENCE [LARGE SCALE GENOMIC DNA]</scope>
    <source>
        <strain evidence="2 3">DSM 1709</strain>
    </source>
</reference>
<dbReference type="InterPro" id="IPR010982">
    <property type="entry name" value="Lambda_DNA-bd_dom_sf"/>
</dbReference>